<dbReference type="Proteomes" id="UP000572984">
    <property type="component" value="Unassembled WGS sequence"/>
</dbReference>
<gene>
    <name evidence="1" type="ORF">H0S73_12335</name>
</gene>
<sequence>MSDSNRRPNKLNSLQIRALNERLLARRQTKETLQAIAADFGVTYQTVNYHAKKLPGPIRYKRIRPQVDDAEVLRLYGIHMNKGTVAGELGVPLKAISKALARMEWKAAA</sequence>
<keyword evidence="2" id="KW-1185">Reference proteome</keyword>
<name>A0A838BPH2_9HYPH</name>
<evidence type="ECO:0000313" key="2">
    <source>
        <dbReference type="Proteomes" id="UP000572984"/>
    </source>
</evidence>
<dbReference type="EMBL" id="JACDXJ010000001">
    <property type="protein sequence ID" value="MBA1156915.1"/>
    <property type="molecule type" value="Genomic_DNA"/>
</dbReference>
<comment type="caution">
    <text evidence="1">The sequence shown here is derived from an EMBL/GenBank/DDBJ whole genome shotgun (WGS) entry which is preliminary data.</text>
</comment>
<reference evidence="1 2" key="1">
    <citation type="submission" date="2020-07" db="EMBL/GenBank/DDBJ databases">
        <title>Draft genome and description of Microvirga mediterraneensis Marseille-Q2068 sp. nov.</title>
        <authorList>
            <person name="Boxberger M."/>
        </authorList>
    </citation>
    <scope>NUCLEOTIDE SEQUENCE [LARGE SCALE GENOMIC DNA]</scope>
    <source>
        <strain evidence="1 2">Marseille-Q2068</strain>
    </source>
</reference>
<evidence type="ECO:0000313" key="1">
    <source>
        <dbReference type="EMBL" id="MBA1156915.1"/>
    </source>
</evidence>
<organism evidence="1 2">
    <name type="scientific">Microvirga mediterraneensis</name>
    <dbReference type="NCBI Taxonomy" id="2754695"/>
    <lineage>
        <taxon>Bacteria</taxon>
        <taxon>Pseudomonadati</taxon>
        <taxon>Pseudomonadota</taxon>
        <taxon>Alphaproteobacteria</taxon>
        <taxon>Hyphomicrobiales</taxon>
        <taxon>Methylobacteriaceae</taxon>
        <taxon>Microvirga</taxon>
    </lineage>
</organism>
<accession>A0A838BPH2</accession>
<dbReference type="RefSeq" id="WP_181052436.1">
    <property type="nucleotide sequence ID" value="NZ_JACDXJ010000001.1"/>
</dbReference>
<protein>
    <submittedName>
        <fullName evidence="1">Uncharacterized protein</fullName>
    </submittedName>
</protein>
<proteinExistence type="predicted"/>
<dbReference type="AlphaFoldDB" id="A0A838BPH2"/>